<proteinExistence type="predicted"/>
<protein>
    <submittedName>
        <fullName evidence="2">Protein ImuA</fullName>
    </submittedName>
</protein>
<dbReference type="InterPro" id="IPR017026">
    <property type="entry name" value="ImuA"/>
</dbReference>
<dbReference type="InterPro" id="IPR027417">
    <property type="entry name" value="P-loop_NTPase"/>
</dbReference>
<comment type="caution">
    <text evidence="2">The sequence shown here is derived from an EMBL/GenBank/DDBJ whole genome shotgun (WGS) entry which is preliminary data.</text>
</comment>
<dbReference type="PIRSF" id="PIRSF034285">
    <property type="entry name" value="UCP034285"/>
    <property type="match status" value="1"/>
</dbReference>
<name>A0ABV2J3L0_9HYPH</name>
<accession>A0ABV2J3L0</accession>
<gene>
    <name evidence="2" type="ORF">ABID16_003665</name>
</gene>
<dbReference type="SUPFAM" id="SSF52540">
    <property type="entry name" value="P-loop containing nucleoside triphosphate hydrolases"/>
    <property type="match status" value="1"/>
</dbReference>
<keyword evidence="3" id="KW-1185">Reference proteome</keyword>
<dbReference type="RefSeq" id="WP_354557801.1">
    <property type="nucleotide sequence ID" value="NZ_JBEPMB010000007.1"/>
</dbReference>
<dbReference type="EMBL" id="JBEPMB010000007">
    <property type="protein sequence ID" value="MET3615321.1"/>
    <property type="molecule type" value="Genomic_DNA"/>
</dbReference>
<reference evidence="2 3" key="1">
    <citation type="submission" date="2024-06" db="EMBL/GenBank/DDBJ databases">
        <title>Genomic Encyclopedia of Type Strains, Phase IV (KMG-IV): sequencing the most valuable type-strain genomes for metagenomic binning, comparative biology and taxonomic classification.</title>
        <authorList>
            <person name="Goeker M."/>
        </authorList>
    </citation>
    <scope>NUCLEOTIDE SEQUENCE [LARGE SCALE GENOMIC DNA]</scope>
    <source>
        <strain evidence="2 3">DSM 29780</strain>
    </source>
</reference>
<sequence length="299" mass="31765">MANAALAKANLHALRQVVAAIEEGRQHTGKLDEPPAADAAAGRLALGVEAFDAWLEGGVSLAGLCELRAALTMDAGAATGFALALSSLVQERVRPERPILWISEREAGREAGLAHAAGLVSFGLAPSSLITAHPRRLDEALWVAESALQTEAFSAVVLEVRGNPAKFGLTESRRLHLRAREARLPLLLLRQAGEEEASSAQLRFLVEAAPAGLRRIGRYSAPGTIGHPAFRITVEKSRNPAPFAFTMEWNADDRQFYPAGHDTLHTSGPAHPHGSPAAPANGPDRADQMGRLLAFSRAS</sequence>
<feature type="compositionally biased region" description="Low complexity" evidence="1">
    <location>
        <begin position="267"/>
        <end position="280"/>
    </location>
</feature>
<feature type="region of interest" description="Disordered" evidence="1">
    <location>
        <begin position="257"/>
        <end position="290"/>
    </location>
</feature>
<dbReference type="Proteomes" id="UP001549047">
    <property type="component" value="Unassembled WGS sequence"/>
</dbReference>
<evidence type="ECO:0000313" key="3">
    <source>
        <dbReference type="Proteomes" id="UP001549047"/>
    </source>
</evidence>
<dbReference type="Gene3D" id="3.40.50.300">
    <property type="entry name" value="P-loop containing nucleotide triphosphate hydrolases"/>
    <property type="match status" value="1"/>
</dbReference>
<organism evidence="2 3">
    <name type="scientific">Rhizobium aquaticum</name>
    <dbReference type="NCBI Taxonomy" id="1549636"/>
    <lineage>
        <taxon>Bacteria</taxon>
        <taxon>Pseudomonadati</taxon>
        <taxon>Pseudomonadota</taxon>
        <taxon>Alphaproteobacteria</taxon>
        <taxon>Hyphomicrobiales</taxon>
        <taxon>Rhizobiaceae</taxon>
        <taxon>Rhizobium/Agrobacterium group</taxon>
        <taxon>Rhizobium</taxon>
    </lineage>
</organism>
<evidence type="ECO:0000313" key="2">
    <source>
        <dbReference type="EMBL" id="MET3615321.1"/>
    </source>
</evidence>
<evidence type="ECO:0000256" key="1">
    <source>
        <dbReference type="SAM" id="MobiDB-lite"/>
    </source>
</evidence>